<accession>A0A7M5XFM0</accession>
<reference evidence="4" key="1">
    <citation type="submission" date="2021-01" db="UniProtKB">
        <authorList>
            <consortium name="EnsemblMetazoa"/>
        </authorList>
    </citation>
    <scope>IDENTIFICATION</scope>
</reference>
<evidence type="ECO:0000256" key="2">
    <source>
        <dbReference type="SAM" id="SignalP"/>
    </source>
</evidence>
<evidence type="ECO:0000313" key="4">
    <source>
        <dbReference type="EnsemblMetazoa" id="CLYHEMP022705.1"/>
    </source>
</evidence>
<dbReference type="OrthoDB" id="5985978at2759"/>
<dbReference type="AlphaFoldDB" id="A0A7M5XFM0"/>
<dbReference type="InterPro" id="IPR008160">
    <property type="entry name" value="Collagen"/>
</dbReference>
<dbReference type="RefSeq" id="XP_066923018.1">
    <property type="nucleotide sequence ID" value="XM_067066917.1"/>
</dbReference>
<protein>
    <recommendedName>
        <fullName evidence="3">CTHRC1 C-terminal domain-containing protein</fullName>
    </recommendedName>
</protein>
<feature type="domain" description="CTHRC1 C-terminal" evidence="3">
    <location>
        <begin position="150"/>
        <end position="282"/>
    </location>
</feature>
<evidence type="ECO:0000256" key="1">
    <source>
        <dbReference type="SAM" id="MobiDB-lite"/>
    </source>
</evidence>
<organism evidence="4 5">
    <name type="scientific">Clytia hemisphaerica</name>
    <dbReference type="NCBI Taxonomy" id="252671"/>
    <lineage>
        <taxon>Eukaryota</taxon>
        <taxon>Metazoa</taxon>
        <taxon>Cnidaria</taxon>
        <taxon>Hydrozoa</taxon>
        <taxon>Hydroidolina</taxon>
        <taxon>Leptothecata</taxon>
        <taxon>Obeliida</taxon>
        <taxon>Clytiidae</taxon>
        <taxon>Clytia</taxon>
    </lineage>
</organism>
<name>A0A7M5XFM0_9CNID</name>
<dbReference type="Pfam" id="PF01391">
    <property type="entry name" value="Collagen"/>
    <property type="match status" value="1"/>
</dbReference>
<proteinExistence type="predicted"/>
<dbReference type="EnsemblMetazoa" id="CLYHEMT022705.1">
    <property type="protein sequence ID" value="CLYHEMP022705.1"/>
    <property type="gene ID" value="CLYHEMG022705"/>
</dbReference>
<dbReference type="PANTHER" id="PTHR24637">
    <property type="entry name" value="COLLAGEN"/>
    <property type="match status" value="1"/>
</dbReference>
<feature type="chain" id="PRO_5029843259" description="CTHRC1 C-terminal domain-containing protein" evidence="2">
    <location>
        <begin position="21"/>
        <end position="290"/>
    </location>
</feature>
<evidence type="ECO:0000313" key="5">
    <source>
        <dbReference type="Proteomes" id="UP000594262"/>
    </source>
</evidence>
<dbReference type="Pfam" id="PF25815">
    <property type="entry name" value="CTHRC1_C"/>
    <property type="match status" value="1"/>
</dbReference>
<keyword evidence="2" id="KW-0732">Signal</keyword>
<feature type="compositionally biased region" description="Basic and acidic residues" evidence="1">
    <location>
        <begin position="30"/>
        <end position="43"/>
    </location>
</feature>
<sequence>MTMKTVVFILLVTVLACTQAMKNDNNGLCKDGRDGRDGKDGKDGIGLNGKDGKDGRDGRNGIDGKEGKDGKQGLNGKPGKDGLNGKNGKDGLNGKPGEDGKNGIDGRDGSNGAPGKDGLNGKDGKDGIDGKDGNDGIDGKDGNDGNEPSKKNWKECAWNHVNDGKDSGEIKHCLFKKNSIRSYLKVVASSNMRIGNCNSCCKRWFVTFDGHECAPVPIDGVVYMDLGTGSRQKDLHRPRVVRGHCKIPKNHQVKVALNVGNCHGYGNADAYTGWNSATRIYIEEVDQPQS</sequence>
<feature type="compositionally biased region" description="Basic and acidic residues" evidence="1">
    <location>
        <begin position="96"/>
        <end position="108"/>
    </location>
</feature>
<dbReference type="InterPro" id="IPR057873">
    <property type="entry name" value="CTHRC1_C"/>
</dbReference>
<dbReference type="Proteomes" id="UP000594262">
    <property type="component" value="Unplaced"/>
</dbReference>
<feature type="compositionally biased region" description="Basic and acidic residues" evidence="1">
    <location>
        <begin position="119"/>
        <end position="151"/>
    </location>
</feature>
<keyword evidence="5" id="KW-1185">Reference proteome</keyword>
<dbReference type="PROSITE" id="PS51257">
    <property type="entry name" value="PROKAR_LIPOPROTEIN"/>
    <property type="match status" value="1"/>
</dbReference>
<feature type="region of interest" description="Disordered" evidence="1">
    <location>
        <begin position="23"/>
        <end position="151"/>
    </location>
</feature>
<feature type="compositionally biased region" description="Basic and acidic residues" evidence="1">
    <location>
        <begin position="50"/>
        <end position="71"/>
    </location>
</feature>
<feature type="signal peptide" evidence="2">
    <location>
        <begin position="1"/>
        <end position="20"/>
    </location>
</feature>
<dbReference type="GeneID" id="136810365"/>
<evidence type="ECO:0000259" key="3">
    <source>
        <dbReference type="Pfam" id="PF25815"/>
    </source>
</evidence>